<dbReference type="EMBL" id="CAJOBF010029487">
    <property type="protein sequence ID" value="CAF4415484.1"/>
    <property type="molecule type" value="Genomic_DNA"/>
</dbReference>
<dbReference type="Proteomes" id="UP000663842">
    <property type="component" value="Unassembled WGS sequence"/>
</dbReference>
<sequence>LKLHFGEDDHDREAQDALLEKINNIKSDANTVDAIKSIQAIQEEDTAKATGAYLHDFDDGADDDNDE</sequence>
<feature type="non-terminal residue" evidence="1">
    <location>
        <position position="67"/>
    </location>
</feature>
<organism evidence="1 2">
    <name type="scientific">Rotaria magnacalcarata</name>
    <dbReference type="NCBI Taxonomy" id="392030"/>
    <lineage>
        <taxon>Eukaryota</taxon>
        <taxon>Metazoa</taxon>
        <taxon>Spiralia</taxon>
        <taxon>Gnathifera</taxon>
        <taxon>Rotifera</taxon>
        <taxon>Eurotatoria</taxon>
        <taxon>Bdelloidea</taxon>
        <taxon>Philodinida</taxon>
        <taxon>Philodinidae</taxon>
        <taxon>Rotaria</taxon>
    </lineage>
</organism>
<evidence type="ECO:0000313" key="2">
    <source>
        <dbReference type="Proteomes" id="UP000663842"/>
    </source>
</evidence>
<comment type="caution">
    <text evidence="1">The sequence shown here is derived from an EMBL/GenBank/DDBJ whole genome shotgun (WGS) entry which is preliminary data.</text>
</comment>
<dbReference type="AlphaFoldDB" id="A0A820Q9X8"/>
<feature type="non-terminal residue" evidence="1">
    <location>
        <position position="1"/>
    </location>
</feature>
<gene>
    <name evidence="1" type="ORF">UXM345_LOCUS38613</name>
</gene>
<evidence type="ECO:0000313" key="1">
    <source>
        <dbReference type="EMBL" id="CAF4415484.1"/>
    </source>
</evidence>
<protein>
    <submittedName>
        <fullName evidence="1">Uncharacterized protein</fullName>
    </submittedName>
</protein>
<name>A0A820Q9X8_9BILA</name>
<proteinExistence type="predicted"/>
<reference evidence="1" key="1">
    <citation type="submission" date="2021-02" db="EMBL/GenBank/DDBJ databases">
        <authorList>
            <person name="Nowell W R."/>
        </authorList>
    </citation>
    <scope>NUCLEOTIDE SEQUENCE</scope>
</reference>
<accession>A0A820Q9X8</accession>